<dbReference type="PROSITE" id="PS51257">
    <property type="entry name" value="PROKAR_LIPOPROTEIN"/>
    <property type="match status" value="1"/>
</dbReference>
<evidence type="ECO:0000313" key="1">
    <source>
        <dbReference type="EMBL" id="MFN0256062.1"/>
    </source>
</evidence>
<dbReference type="RefSeq" id="WP_138723163.1">
    <property type="nucleotide sequence ID" value="NZ_SSHJ02000006.1"/>
</dbReference>
<keyword evidence="2" id="KW-1185">Reference proteome</keyword>
<evidence type="ECO:0008006" key="3">
    <source>
        <dbReference type="Google" id="ProtNLM"/>
    </source>
</evidence>
<name>A0ABW9J9Y1_9SPHI</name>
<dbReference type="Proteomes" id="UP001517247">
    <property type="component" value="Unassembled WGS sequence"/>
</dbReference>
<organism evidence="1 2">
    <name type="scientific">Pedobacter ureilyticus</name>
    <dbReference type="NCBI Taxonomy" id="1393051"/>
    <lineage>
        <taxon>Bacteria</taxon>
        <taxon>Pseudomonadati</taxon>
        <taxon>Bacteroidota</taxon>
        <taxon>Sphingobacteriia</taxon>
        <taxon>Sphingobacteriales</taxon>
        <taxon>Sphingobacteriaceae</taxon>
        <taxon>Pedobacter</taxon>
    </lineage>
</organism>
<protein>
    <recommendedName>
        <fullName evidence="3">META domain-containing protein</fullName>
    </recommendedName>
</protein>
<dbReference type="EMBL" id="SSHJ02000006">
    <property type="protein sequence ID" value="MFN0256062.1"/>
    <property type="molecule type" value="Genomic_DNA"/>
</dbReference>
<evidence type="ECO:0000313" key="2">
    <source>
        <dbReference type="Proteomes" id="UP001517247"/>
    </source>
</evidence>
<reference evidence="1 2" key="1">
    <citation type="submission" date="2024-12" db="EMBL/GenBank/DDBJ databases">
        <authorList>
            <person name="Hu S."/>
        </authorList>
    </citation>
    <scope>NUCLEOTIDE SEQUENCE [LARGE SCALE GENOMIC DNA]</scope>
    <source>
        <strain evidence="1 2">THG-T11</strain>
    </source>
</reference>
<proteinExistence type="predicted"/>
<sequence>MKTKLTFLGAVLILAFLGCKKDLSEDITQYHWVLKSQTVTPAMTLNGKTSTNYLSLQGSDGCTKDNKLSLNADGVFSVSSTGALCDMMANNATQKWVRTDNKVLLKYGTSFEEEFEIEKDRMTSTSTISIGDKSYLLVTVRKAEKKK</sequence>
<gene>
    <name evidence="1" type="ORF">E6A44_010795</name>
</gene>
<accession>A0ABW9J9Y1</accession>
<comment type="caution">
    <text evidence="1">The sequence shown here is derived from an EMBL/GenBank/DDBJ whole genome shotgun (WGS) entry which is preliminary data.</text>
</comment>